<dbReference type="RefSeq" id="WP_382397640.1">
    <property type="nucleotide sequence ID" value="NZ_JBHSWH010000001.1"/>
</dbReference>
<gene>
    <name evidence="2" type="ORF">ACFQDH_01030</name>
</gene>
<evidence type="ECO:0000313" key="3">
    <source>
        <dbReference type="Proteomes" id="UP001596298"/>
    </source>
</evidence>
<organism evidence="2 3">
    <name type="scientific">Flexivirga alba</name>
    <dbReference type="NCBI Taxonomy" id="702742"/>
    <lineage>
        <taxon>Bacteria</taxon>
        <taxon>Bacillati</taxon>
        <taxon>Actinomycetota</taxon>
        <taxon>Actinomycetes</taxon>
        <taxon>Micrococcales</taxon>
        <taxon>Dermacoccaceae</taxon>
        <taxon>Flexivirga</taxon>
    </lineage>
</organism>
<comment type="caution">
    <text evidence="2">The sequence shown here is derived from an EMBL/GenBank/DDBJ whole genome shotgun (WGS) entry which is preliminary data.</text>
</comment>
<dbReference type="Gene3D" id="1.10.287.1060">
    <property type="entry name" value="ESAT-6-like"/>
    <property type="match status" value="1"/>
</dbReference>
<name>A0ABW2AAT8_9MICO</name>
<evidence type="ECO:0000313" key="2">
    <source>
        <dbReference type="EMBL" id="MFC6703890.1"/>
    </source>
</evidence>
<reference evidence="3" key="1">
    <citation type="journal article" date="2019" name="Int. J. Syst. Evol. Microbiol.">
        <title>The Global Catalogue of Microorganisms (GCM) 10K type strain sequencing project: providing services to taxonomists for standard genome sequencing and annotation.</title>
        <authorList>
            <consortium name="The Broad Institute Genomics Platform"/>
            <consortium name="The Broad Institute Genome Sequencing Center for Infectious Disease"/>
            <person name="Wu L."/>
            <person name="Ma J."/>
        </authorList>
    </citation>
    <scope>NUCLEOTIDE SEQUENCE [LARGE SCALE GENOMIC DNA]</scope>
    <source>
        <strain evidence="3">CCUG 58127</strain>
    </source>
</reference>
<accession>A0ABW2AAT8</accession>
<dbReference type="Pfam" id="PF06013">
    <property type="entry name" value="WXG100"/>
    <property type="match status" value="1"/>
</dbReference>
<dbReference type="EMBL" id="JBHSWH010000001">
    <property type="protein sequence ID" value="MFC6703890.1"/>
    <property type="molecule type" value="Genomic_DNA"/>
</dbReference>
<comment type="similarity">
    <text evidence="1">Belongs to the WXG100 family.</text>
</comment>
<sequence length="102" mass="10806">MHTPNDGYAVNAAQLGQHSLDIGQIGQEIDTLMQVMKGKLATLQASWTGQGANQYASLNHEWTKAQSRVRTALADIGNTVGSAGTAYAQVETDVVKAFSTQA</sequence>
<proteinExistence type="inferred from homology"/>
<protein>
    <recommendedName>
        <fullName evidence="1">ESAT-6-like protein</fullName>
    </recommendedName>
</protein>
<dbReference type="Proteomes" id="UP001596298">
    <property type="component" value="Unassembled WGS sequence"/>
</dbReference>
<dbReference type="SUPFAM" id="SSF140453">
    <property type="entry name" value="EsxAB dimer-like"/>
    <property type="match status" value="1"/>
</dbReference>
<evidence type="ECO:0000256" key="1">
    <source>
        <dbReference type="RuleBase" id="RU362001"/>
    </source>
</evidence>
<keyword evidence="3" id="KW-1185">Reference proteome</keyword>
<dbReference type="NCBIfam" id="TIGR03930">
    <property type="entry name" value="WXG100_ESAT6"/>
    <property type="match status" value="1"/>
</dbReference>
<dbReference type="InterPro" id="IPR010310">
    <property type="entry name" value="T7SS_ESAT-6-like"/>
</dbReference>
<dbReference type="InterPro" id="IPR036689">
    <property type="entry name" value="ESAT-6-like_sf"/>
</dbReference>